<keyword evidence="1" id="KW-0378">Hydrolase</keyword>
<sequence>MRVMLMGLSVERVFLQGALSGELVGRDELVASGVRVVTVPGAGHNVMLDNATAFAAAVADRV</sequence>
<keyword evidence="2" id="KW-1185">Reference proteome</keyword>
<dbReference type="GO" id="GO:0016787">
    <property type="term" value="F:hydrolase activity"/>
    <property type="evidence" value="ECO:0007669"/>
    <property type="project" value="UniProtKB-KW"/>
</dbReference>
<protein>
    <submittedName>
        <fullName evidence="1">Alpha/beta hydrolase</fullName>
    </submittedName>
</protein>
<accession>A0A1Z1WQF9</accession>
<dbReference type="SUPFAM" id="SSF53474">
    <property type="entry name" value="alpha/beta-Hydrolases"/>
    <property type="match status" value="1"/>
</dbReference>
<dbReference type="Gene3D" id="3.40.50.1820">
    <property type="entry name" value="alpha/beta hydrolase"/>
    <property type="match status" value="1"/>
</dbReference>
<dbReference type="InterPro" id="IPR029058">
    <property type="entry name" value="AB_hydrolase_fold"/>
</dbReference>
<dbReference type="Proteomes" id="UP000195880">
    <property type="component" value="Chromosome"/>
</dbReference>
<gene>
    <name evidence="1" type="ORF">SMD44_08188</name>
</gene>
<organism evidence="1 2">
    <name type="scientific">Streptomyces alboflavus</name>
    <dbReference type="NCBI Taxonomy" id="67267"/>
    <lineage>
        <taxon>Bacteria</taxon>
        <taxon>Bacillati</taxon>
        <taxon>Actinomycetota</taxon>
        <taxon>Actinomycetes</taxon>
        <taxon>Kitasatosporales</taxon>
        <taxon>Streptomycetaceae</taxon>
        <taxon>Streptomyces</taxon>
    </lineage>
</organism>
<proteinExistence type="predicted"/>
<evidence type="ECO:0000313" key="1">
    <source>
        <dbReference type="EMBL" id="ARX88701.1"/>
    </source>
</evidence>
<name>A0A1Z1WQF9_9ACTN</name>
<evidence type="ECO:0000313" key="2">
    <source>
        <dbReference type="Proteomes" id="UP000195880"/>
    </source>
</evidence>
<reference evidence="1 2" key="1">
    <citation type="submission" date="2017-05" db="EMBL/GenBank/DDBJ databases">
        <title>Streptomyces alboflavus Genome sequencing and assembly.</title>
        <authorList>
            <person name="Wang Y."/>
            <person name="Du B."/>
            <person name="Ding Y."/>
            <person name="Liu H."/>
            <person name="Hou Q."/>
            <person name="Liu K."/>
            <person name="Wang C."/>
            <person name="Yao L."/>
        </authorList>
    </citation>
    <scope>NUCLEOTIDE SEQUENCE [LARGE SCALE GENOMIC DNA]</scope>
    <source>
        <strain evidence="1 2">MDJK44</strain>
    </source>
</reference>
<dbReference type="KEGG" id="salf:SMD44_08188"/>
<dbReference type="AlphaFoldDB" id="A0A1Z1WQF9"/>
<dbReference type="EMBL" id="CP021748">
    <property type="protein sequence ID" value="ARX88701.1"/>
    <property type="molecule type" value="Genomic_DNA"/>
</dbReference>